<evidence type="ECO:0000313" key="3">
    <source>
        <dbReference type="Proteomes" id="UP000244052"/>
    </source>
</evidence>
<dbReference type="Proteomes" id="UP000244052">
    <property type="component" value="Unassembled WGS sequence"/>
</dbReference>
<keyword evidence="3" id="KW-1185">Reference proteome</keyword>
<name>A0A2T5PSP2_ECTOL</name>
<feature type="transmembrane region" description="Helical" evidence="1">
    <location>
        <begin position="32"/>
        <end position="51"/>
    </location>
</feature>
<protein>
    <submittedName>
        <fullName evidence="2">Uncharacterized protein</fullName>
    </submittedName>
</protein>
<dbReference type="AlphaFoldDB" id="A0A2T5PSP2"/>
<organism evidence="2 3">
    <name type="scientific">Ectopseudomonas oleovorans</name>
    <name type="common">Pseudomonas oleovorans</name>
    <dbReference type="NCBI Taxonomy" id="301"/>
    <lineage>
        <taxon>Bacteria</taxon>
        <taxon>Pseudomonadati</taxon>
        <taxon>Pseudomonadota</taxon>
        <taxon>Gammaproteobacteria</taxon>
        <taxon>Pseudomonadales</taxon>
        <taxon>Pseudomonadaceae</taxon>
        <taxon>Ectopseudomonas</taxon>
    </lineage>
</organism>
<keyword evidence="1" id="KW-1133">Transmembrane helix</keyword>
<proteinExistence type="predicted"/>
<sequence>MTLLRCLACLFIFIGVLAGTSAVVLVIVLLLRFPLLLLTLVFACGVFTLVLRHLSTHSP</sequence>
<keyword evidence="1" id="KW-0812">Transmembrane</keyword>
<accession>A0A2T5PSP2</accession>
<dbReference type="EMBL" id="QASO01000006">
    <property type="protein sequence ID" value="PTU80759.1"/>
    <property type="molecule type" value="Genomic_DNA"/>
</dbReference>
<gene>
    <name evidence="2" type="ORF">DBO86_01475</name>
</gene>
<dbReference type="RefSeq" id="WP_108232806.1">
    <property type="nucleotide sequence ID" value="NZ_QASO01000006.1"/>
</dbReference>
<reference evidence="2 3" key="1">
    <citation type="submission" date="2018-04" db="EMBL/GenBank/DDBJ databases">
        <title>Pseudomonas sp. nov., isolated from mangrove soil.</title>
        <authorList>
            <person name="Chen C."/>
        </authorList>
    </citation>
    <scope>NUCLEOTIDE SEQUENCE [LARGE SCALE GENOMIC DNA]</scope>
    <source>
        <strain evidence="2 3">JCM 14246</strain>
    </source>
</reference>
<comment type="caution">
    <text evidence="2">The sequence shown here is derived from an EMBL/GenBank/DDBJ whole genome shotgun (WGS) entry which is preliminary data.</text>
</comment>
<keyword evidence="1" id="KW-0472">Membrane</keyword>
<evidence type="ECO:0000313" key="2">
    <source>
        <dbReference type="EMBL" id="PTU80759.1"/>
    </source>
</evidence>
<evidence type="ECO:0000256" key="1">
    <source>
        <dbReference type="SAM" id="Phobius"/>
    </source>
</evidence>